<feature type="chain" id="PRO_5003659913" evidence="1">
    <location>
        <begin position="24"/>
        <end position="198"/>
    </location>
</feature>
<proteinExistence type="predicted"/>
<dbReference type="Gene3D" id="3.30.160.670">
    <property type="match status" value="1"/>
</dbReference>
<dbReference type="AlphaFoldDB" id="I2GIV9"/>
<dbReference type="eggNOG" id="ENOG5032YB2">
    <property type="taxonomic scope" value="Bacteria"/>
</dbReference>
<comment type="caution">
    <text evidence="3">The sequence shown here is derived from an EMBL/GenBank/DDBJ whole genome shotgun (WGS) entry which is preliminary data.</text>
</comment>
<dbReference type="STRING" id="1185876.BN8_02963"/>
<evidence type="ECO:0000313" key="3">
    <source>
        <dbReference type="EMBL" id="CCH53834.1"/>
    </source>
</evidence>
<feature type="domain" description="DUF4136" evidence="2">
    <location>
        <begin position="25"/>
        <end position="192"/>
    </location>
</feature>
<keyword evidence="4" id="KW-1185">Reference proteome</keyword>
<accession>I2GIV9</accession>
<dbReference type="RefSeq" id="WP_009282414.1">
    <property type="nucleotide sequence ID" value="NZ_CAIT01000006.1"/>
</dbReference>
<reference evidence="3 4" key="1">
    <citation type="journal article" date="2012" name="J. Bacteriol.">
        <title>Genome Sequence of the Filamentous Bacterium Fibrisoma limi BUZ 3T.</title>
        <authorList>
            <person name="Filippini M."/>
            <person name="Qi W."/>
            <person name="Jaenicke S."/>
            <person name="Goesmann A."/>
            <person name="Smits T.H."/>
            <person name="Bagheri H.C."/>
        </authorList>
    </citation>
    <scope>NUCLEOTIDE SEQUENCE [LARGE SCALE GENOMIC DNA]</scope>
    <source>
        <strain evidence="4">BUZ 3T</strain>
    </source>
</reference>
<sequence length="198" mass="22679">MKTRFNLALLIGIMSLCHLTSWAQVSTDYDKSINFNQYKTFAWSTPDIQVGSNPVYKSGLITRNIETSLSDELTKRGLTMNPENPDLLVGFHTYTEKKSDSYNTYSPVPMYYPFGFRAGWRYYPYGFGNWPYAWNNNIRTVQYTEGTLIVDVADAHTRQLIWRGVIAGNVSDPARLEKDVAKGIHKVMKDYPVRPQNG</sequence>
<evidence type="ECO:0000313" key="4">
    <source>
        <dbReference type="Proteomes" id="UP000009309"/>
    </source>
</evidence>
<name>I2GIV9_9BACT</name>
<dbReference type="Pfam" id="PF13590">
    <property type="entry name" value="DUF4136"/>
    <property type="match status" value="1"/>
</dbReference>
<dbReference type="OrthoDB" id="118896at2"/>
<dbReference type="InterPro" id="IPR025411">
    <property type="entry name" value="DUF4136"/>
</dbReference>
<keyword evidence="3" id="KW-0449">Lipoprotein</keyword>
<dbReference type="Proteomes" id="UP000009309">
    <property type="component" value="Unassembled WGS sequence"/>
</dbReference>
<evidence type="ECO:0000259" key="2">
    <source>
        <dbReference type="Pfam" id="PF13590"/>
    </source>
</evidence>
<organism evidence="3 4">
    <name type="scientific">Fibrisoma limi BUZ 3</name>
    <dbReference type="NCBI Taxonomy" id="1185876"/>
    <lineage>
        <taxon>Bacteria</taxon>
        <taxon>Pseudomonadati</taxon>
        <taxon>Bacteroidota</taxon>
        <taxon>Cytophagia</taxon>
        <taxon>Cytophagales</taxon>
        <taxon>Spirosomataceae</taxon>
        <taxon>Fibrisoma</taxon>
    </lineage>
</organism>
<feature type="signal peptide" evidence="1">
    <location>
        <begin position="1"/>
        <end position="23"/>
    </location>
</feature>
<dbReference type="EMBL" id="CAIT01000006">
    <property type="protein sequence ID" value="CCH53834.1"/>
    <property type="molecule type" value="Genomic_DNA"/>
</dbReference>
<evidence type="ECO:0000256" key="1">
    <source>
        <dbReference type="SAM" id="SignalP"/>
    </source>
</evidence>
<protein>
    <submittedName>
        <fullName evidence="3">Putative lipoprotein</fullName>
    </submittedName>
</protein>
<gene>
    <name evidence="3" type="ORF">BN8_02963</name>
</gene>
<keyword evidence="1" id="KW-0732">Signal</keyword>